<dbReference type="AlphaFoldDB" id="A0A401HBZ0"/>
<organism evidence="2 3">
    <name type="scientific">Aeropyrum pernix</name>
    <dbReference type="NCBI Taxonomy" id="56636"/>
    <lineage>
        <taxon>Archaea</taxon>
        <taxon>Thermoproteota</taxon>
        <taxon>Thermoprotei</taxon>
        <taxon>Desulfurococcales</taxon>
        <taxon>Desulfurococcaceae</taxon>
        <taxon>Aeropyrum</taxon>
    </lineage>
</organism>
<dbReference type="InterPro" id="IPR027363">
    <property type="entry name" value="M1Pi_N"/>
</dbReference>
<accession>A0A401HBZ0</accession>
<dbReference type="EMBL" id="BDMD01000139">
    <property type="protein sequence ID" value="GBF09858.1"/>
    <property type="molecule type" value="Genomic_DNA"/>
</dbReference>
<dbReference type="Gene3D" id="1.20.120.420">
    <property type="entry name" value="translation initiation factor eif-2b, domain 1"/>
    <property type="match status" value="1"/>
</dbReference>
<feature type="non-terminal residue" evidence="2">
    <location>
        <position position="68"/>
    </location>
</feature>
<comment type="caution">
    <text evidence="2">The sequence shown here is derived from an EMBL/GenBank/DDBJ whole genome shotgun (WGS) entry which is preliminary data.</text>
</comment>
<dbReference type="SUPFAM" id="SSF100950">
    <property type="entry name" value="NagB/RpiA/CoA transferase-like"/>
    <property type="match status" value="1"/>
</dbReference>
<keyword evidence="2" id="KW-0413">Isomerase</keyword>
<feature type="non-terminal residue" evidence="2">
    <location>
        <position position="1"/>
    </location>
</feature>
<protein>
    <submittedName>
        <fullName evidence="2">Putative methylthioribose-1-phosphate isomerase</fullName>
    </submittedName>
</protein>
<evidence type="ECO:0000313" key="3">
    <source>
        <dbReference type="Proteomes" id="UP000291213"/>
    </source>
</evidence>
<comment type="similarity">
    <text evidence="1">Belongs to the eIF-2B alpha/beta/delta subunits family.</text>
</comment>
<proteinExistence type="inferred from homology"/>
<reference evidence="2 3" key="1">
    <citation type="submission" date="2017-02" db="EMBL/GenBank/DDBJ databases">
        <title>isolation and characterization of a novel temperate virus Aeropyrum globular virus 1 infecting hyperthermophilic archaeon Aeropyrum.</title>
        <authorList>
            <person name="Yumiya M."/>
            <person name="Yoshida T."/>
            <person name="Sako Y."/>
        </authorList>
    </citation>
    <scope>NUCLEOTIDE SEQUENCE [LARGE SCALE GENOMIC DNA]</scope>
    <source>
        <strain evidence="2 3">YK1-12-2013</strain>
    </source>
</reference>
<dbReference type="Proteomes" id="UP000291213">
    <property type="component" value="Unassembled WGS sequence"/>
</dbReference>
<dbReference type="InterPro" id="IPR000649">
    <property type="entry name" value="IF-2B-related"/>
</dbReference>
<sequence length="68" mass="7228">RTGDYRRVARAIVDMEIRGAPAIGVAAAYALALATAEAASRGGDGFIEALSEARREIESTRPTAYNLF</sequence>
<dbReference type="Pfam" id="PF01008">
    <property type="entry name" value="IF-2B"/>
    <property type="match status" value="1"/>
</dbReference>
<dbReference type="InterPro" id="IPR037171">
    <property type="entry name" value="NagB/RpiA_transferase-like"/>
</dbReference>
<dbReference type="GO" id="GO:0016853">
    <property type="term" value="F:isomerase activity"/>
    <property type="evidence" value="ECO:0007669"/>
    <property type="project" value="UniProtKB-KW"/>
</dbReference>
<evidence type="ECO:0000313" key="2">
    <source>
        <dbReference type="EMBL" id="GBF09858.1"/>
    </source>
</evidence>
<gene>
    <name evidence="2" type="ORF">apy_15830</name>
</gene>
<name>A0A401HBZ0_AERPX</name>
<evidence type="ECO:0000256" key="1">
    <source>
        <dbReference type="RuleBase" id="RU003814"/>
    </source>
</evidence>